<evidence type="ECO:0000313" key="3">
    <source>
        <dbReference type="Proteomes" id="UP000774570"/>
    </source>
</evidence>
<reference evidence="2 3" key="1">
    <citation type="submission" date="2021-07" db="EMBL/GenBank/DDBJ databases">
        <title>Actinomadura sp. PM05-2 isolated from lichen.</title>
        <authorList>
            <person name="Somphong A."/>
            <person name="Phongsopitanun W."/>
            <person name="Tanasupawat S."/>
            <person name="Peongsungnone V."/>
        </authorList>
    </citation>
    <scope>NUCLEOTIDE SEQUENCE [LARGE SCALE GENOMIC DNA]</scope>
    <source>
        <strain evidence="2 3">PM05-2</strain>
    </source>
</reference>
<feature type="region of interest" description="Disordered" evidence="1">
    <location>
        <begin position="54"/>
        <end position="103"/>
    </location>
</feature>
<keyword evidence="3" id="KW-1185">Reference proteome</keyword>
<dbReference type="RefSeq" id="WP_220170596.1">
    <property type="nucleotide sequence ID" value="NZ_JAIBOA010000033.1"/>
</dbReference>
<comment type="caution">
    <text evidence="2">The sequence shown here is derived from an EMBL/GenBank/DDBJ whole genome shotgun (WGS) entry which is preliminary data.</text>
</comment>
<proteinExistence type="predicted"/>
<gene>
    <name evidence="2" type="ORF">K1Y72_33750</name>
</gene>
<name>A0ABS7G658_9ACTN</name>
<dbReference type="EMBL" id="JAIBOA010000033">
    <property type="protein sequence ID" value="MBW8487359.1"/>
    <property type="molecule type" value="Genomic_DNA"/>
</dbReference>
<evidence type="ECO:0000256" key="1">
    <source>
        <dbReference type="SAM" id="MobiDB-lite"/>
    </source>
</evidence>
<feature type="compositionally biased region" description="Basic and acidic residues" evidence="1">
    <location>
        <begin position="81"/>
        <end position="95"/>
    </location>
</feature>
<accession>A0ABS7G658</accession>
<dbReference type="Proteomes" id="UP000774570">
    <property type="component" value="Unassembled WGS sequence"/>
</dbReference>
<organism evidence="2 3">
    <name type="scientific">Actinomadura parmotrematis</name>
    <dbReference type="NCBI Taxonomy" id="2864039"/>
    <lineage>
        <taxon>Bacteria</taxon>
        <taxon>Bacillati</taxon>
        <taxon>Actinomycetota</taxon>
        <taxon>Actinomycetes</taxon>
        <taxon>Streptosporangiales</taxon>
        <taxon>Thermomonosporaceae</taxon>
        <taxon>Actinomadura</taxon>
    </lineage>
</organism>
<sequence>MDDAVDRRPELRLGVRLAEVEALYAAALTAGGDADERRLCAELAAAAAALAASARAAARGRPEPRPAPARRAAPRHRTRLERRLSAAERTADRIVARARRGPG</sequence>
<protein>
    <submittedName>
        <fullName evidence="2">Uncharacterized protein</fullName>
    </submittedName>
</protein>
<evidence type="ECO:0000313" key="2">
    <source>
        <dbReference type="EMBL" id="MBW8487359.1"/>
    </source>
</evidence>